<organism evidence="2 3">
    <name type="scientific">Gordonia rubripertincta</name>
    <name type="common">Rhodococcus corallinus</name>
    <dbReference type="NCBI Taxonomy" id="36822"/>
    <lineage>
        <taxon>Bacteria</taxon>
        <taxon>Bacillati</taxon>
        <taxon>Actinomycetota</taxon>
        <taxon>Actinomycetes</taxon>
        <taxon>Mycobacteriales</taxon>
        <taxon>Gordoniaceae</taxon>
        <taxon>Gordonia</taxon>
    </lineage>
</organism>
<dbReference type="Proteomes" id="UP001067235">
    <property type="component" value="Unassembled WGS sequence"/>
</dbReference>
<feature type="region of interest" description="Disordered" evidence="1">
    <location>
        <begin position="1"/>
        <end position="21"/>
    </location>
</feature>
<evidence type="ECO:0000256" key="1">
    <source>
        <dbReference type="SAM" id="MobiDB-lite"/>
    </source>
</evidence>
<keyword evidence="3" id="KW-1185">Reference proteome</keyword>
<name>A0ABT4MP38_GORRU</name>
<evidence type="ECO:0000313" key="2">
    <source>
        <dbReference type="EMBL" id="MCZ4548604.1"/>
    </source>
</evidence>
<protein>
    <submittedName>
        <fullName evidence="2">Uncharacterized protein</fullName>
    </submittedName>
</protein>
<comment type="caution">
    <text evidence="2">The sequence shown here is derived from an EMBL/GenBank/DDBJ whole genome shotgun (WGS) entry which is preliminary data.</text>
</comment>
<gene>
    <name evidence="2" type="ORF">O4213_01325</name>
</gene>
<reference evidence="2" key="1">
    <citation type="submission" date="2022-12" db="EMBL/GenBank/DDBJ databases">
        <authorList>
            <person name="Krivoruchko A.V."/>
            <person name="Elkin A."/>
        </authorList>
    </citation>
    <scope>NUCLEOTIDE SEQUENCE</scope>
    <source>
        <strain evidence="2">IEGM 1388</strain>
    </source>
</reference>
<proteinExistence type="predicted"/>
<accession>A0ABT4MP38</accession>
<dbReference type="RefSeq" id="WP_301569093.1">
    <property type="nucleotide sequence ID" value="NZ_JAPWIE010000001.1"/>
</dbReference>
<evidence type="ECO:0000313" key="3">
    <source>
        <dbReference type="Proteomes" id="UP001067235"/>
    </source>
</evidence>
<sequence>MPVSSALLMSDSPRPDSTEISQVSQVRLVPSGLQISRRRSIGDVGLAVHVFSALGDRMSSAHALVDAVYSPFLGSVGFGFERGDGGVVVAFQSGTSPSSVGELAQVIDYVASVDAIRSAAVGLLVVGETSAINLADLAVMRRLVHERGGYVVGSGIAIGRRQASVCESESGASFDDVTLVSEVGLLARRVVTLAGAGRSLRQK</sequence>
<dbReference type="EMBL" id="JAPWIE010000001">
    <property type="protein sequence ID" value="MCZ4548604.1"/>
    <property type="molecule type" value="Genomic_DNA"/>
</dbReference>